<feature type="binding site" evidence="3">
    <location>
        <position position="44"/>
    </location>
    <ligand>
        <name>a divalent metal cation</name>
        <dbReference type="ChEBI" id="CHEBI:60240"/>
    </ligand>
</feature>
<protein>
    <submittedName>
        <fullName evidence="4 5">Damage-inducible protein DinB</fullName>
    </submittedName>
</protein>
<dbReference type="RefSeq" id="WP_049741851.1">
    <property type="nucleotide sequence ID" value="NZ_BJON01000009.1"/>
</dbReference>
<organism evidence="5 6">
    <name type="scientific">Brevibacillus reuszeri</name>
    <dbReference type="NCBI Taxonomy" id="54915"/>
    <lineage>
        <taxon>Bacteria</taxon>
        <taxon>Bacillati</taxon>
        <taxon>Bacillota</taxon>
        <taxon>Bacilli</taxon>
        <taxon>Bacillales</taxon>
        <taxon>Paenibacillaceae</taxon>
        <taxon>Brevibacillus</taxon>
    </lineage>
</organism>
<evidence type="ECO:0000313" key="4">
    <source>
        <dbReference type="EMBL" id="GED68842.1"/>
    </source>
</evidence>
<dbReference type="GO" id="GO:0046872">
    <property type="term" value="F:metal ion binding"/>
    <property type="evidence" value="ECO:0007669"/>
    <property type="project" value="UniProtKB-KW"/>
</dbReference>
<dbReference type="EMBL" id="BJON01000009">
    <property type="protein sequence ID" value="GED68842.1"/>
    <property type="molecule type" value="Genomic_DNA"/>
</dbReference>
<feature type="binding site" evidence="3">
    <location>
        <position position="123"/>
    </location>
    <ligand>
        <name>a divalent metal cation</name>
        <dbReference type="ChEBI" id="CHEBI:60240"/>
    </ligand>
</feature>
<dbReference type="PATRIC" id="fig|54915.3.peg.4938"/>
<comment type="caution">
    <text evidence="5">The sequence shown here is derived from an EMBL/GenBank/DDBJ whole genome shotgun (WGS) entry which is preliminary data.</text>
</comment>
<proteinExistence type="inferred from homology"/>
<dbReference type="SUPFAM" id="SSF109854">
    <property type="entry name" value="DinB/YfiT-like putative metalloenzymes"/>
    <property type="match status" value="1"/>
</dbReference>
<dbReference type="AlphaFoldDB" id="A0A0K9YM84"/>
<dbReference type="Proteomes" id="UP000036834">
    <property type="component" value="Unassembled WGS sequence"/>
</dbReference>
<feature type="binding site" evidence="3">
    <location>
        <position position="127"/>
    </location>
    <ligand>
        <name>a divalent metal cation</name>
        <dbReference type="ChEBI" id="CHEBI:60240"/>
    </ligand>
</feature>
<comment type="similarity">
    <text evidence="1">Belongs to the DinB family.</text>
</comment>
<evidence type="ECO:0000256" key="3">
    <source>
        <dbReference type="PIRSR" id="PIRSR607837-1"/>
    </source>
</evidence>
<dbReference type="EMBL" id="LGIQ01000011">
    <property type="protein sequence ID" value="KNB69814.1"/>
    <property type="molecule type" value="Genomic_DNA"/>
</dbReference>
<gene>
    <name evidence="5" type="ORF">ADS79_28650</name>
    <name evidence="4" type="ORF">BRE01_25440</name>
</gene>
<dbReference type="Proteomes" id="UP000319578">
    <property type="component" value="Unassembled WGS sequence"/>
</dbReference>
<dbReference type="PANTHER" id="PTHR37302">
    <property type="entry name" value="SLR1116 PROTEIN"/>
    <property type="match status" value="1"/>
</dbReference>
<evidence type="ECO:0000313" key="5">
    <source>
        <dbReference type="EMBL" id="KNB69814.1"/>
    </source>
</evidence>
<dbReference type="Pfam" id="PF05163">
    <property type="entry name" value="DinB"/>
    <property type="match status" value="1"/>
</dbReference>
<sequence length="165" mass="19274">MKMLFSYNWQVRDEWFEWCKQLSTEQLLQQRVGGAGTILYTLFHIADVEYSWLRGVQGKPDLVVAYEDHQSLQQVKELSDAWRVELSAFLEEWSGEQDDVAVRVPWSEEEHTKGEIIRHVLAHEIHHMGQLSIWAREMGCKPISANVIGRGLAKKHREKSKNLEM</sequence>
<dbReference type="OrthoDB" id="25666at2"/>
<dbReference type="STRING" id="54915.ADS79_28650"/>
<accession>A0A0K9YM84</accession>
<keyword evidence="2 3" id="KW-0479">Metal-binding</keyword>
<dbReference type="Gene3D" id="1.20.120.450">
    <property type="entry name" value="dinb family like domain"/>
    <property type="match status" value="1"/>
</dbReference>
<evidence type="ECO:0000313" key="7">
    <source>
        <dbReference type="Proteomes" id="UP000319578"/>
    </source>
</evidence>
<reference evidence="4 7" key="3">
    <citation type="submission" date="2019-06" db="EMBL/GenBank/DDBJ databases">
        <title>Whole genome shotgun sequence of Brevibacillus reuszeri NBRC 15719.</title>
        <authorList>
            <person name="Hosoyama A."/>
            <person name="Uohara A."/>
            <person name="Ohji S."/>
            <person name="Ichikawa N."/>
        </authorList>
    </citation>
    <scope>NUCLEOTIDE SEQUENCE [LARGE SCALE GENOMIC DNA]</scope>
    <source>
        <strain evidence="4 7">NBRC 15719</strain>
    </source>
</reference>
<name>A0A0K9YM84_9BACL</name>
<dbReference type="InterPro" id="IPR007837">
    <property type="entry name" value="DinB"/>
</dbReference>
<reference evidence="5" key="2">
    <citation type="submission" date="2015-07" db="EMBL/GenBank/DDBJ databases">
        <title>MeaNS - Measles Nucleotide Surveillance Program.</title>
        <authorList>
            <person name="Tran T."/>
            <person name="Druce J."/>
        </authorList>
    </citation>
    <scope>NUCLEOTIDE SEQUENCE</scope>
    <source>
        <strain evidence="5">DSM 9887</strain>
    </source>
</reference>
<evidence type="ECO:0000256" key="2">
    <source>
        <dbReference type="ARBA" id="ARBA00022723"/>
    </source>
</evidence>
<dbReference type="InterPro" id="IPR034660">
    <property type="entry name" value="DinB/YfiT-like"/>
</dbReference>
<dbReference type="PANTHER" id="PTHR37302:SF3">
    <property type="entry name" value="DAMAGE-INDUCIBLE PROTEIN DINB"/>
    <property type="match status" value="1"/>
</dbReference>
<reference evidence="6" key="1">
    <citation type="submission" date="2015-07" db="EMBL/GenBank/DDBJ databases">
        <title>Genome sequencing project for genomic taxonomy and phylogenomics of Bacillus-like bacteria.</title>
        <authorList>
            <person name="Liu B."/>
            <person name="Wang J."/>
            <person name="Zhu Y."/>
            <person name="Liu G."/>
            <person name="Chen Q."/>
            <person name="Chen Z."/>
            <person name="Lan J."/>
            <person name="Che J."/>
            <person name="Ge C."/>
            <person name="Shi H."/>
            <person name="Pan Z."/>
            <person name="Liu X."/>
        </authorList>
    </citation>
    <scope>NUCLEOTIDE SEQUENCE [LARGE SCALE GENOMIC DNA]</scope>
    <source>
        <strain evidence="6">DSM 9887</strain>
    </source>
</reference>
<evidence type="ECO:0000256" key="1">
    <source>
        <dbReference type="ARBA" id="ARBA00008635"/>
    </source>
</evidence>
<evidence type="ECO:0000313" key="6">
    <source>
        <dbReference type="Proteomes" id="UP000036834"/>
    </source>
</evidence>
<keyword evidence="7" id="KW-1185">Reference proteome</keyword>